<dbReference type="PANTHER" id="PTHR43798:SF33">
    <property type="entry name" value="HYDROLASE, PUTATIVE (AFU_ORTHOLOGUE AFUA_2G14860)-RELATED"/>
    <property type="match status" value="1"/>
</dbReference>
<reference evidence="2 3" key="1">
    <citation type="submission" date="2018-04" db="EMBL/GenBank/DDBJ databases">
        <title>Massilia violaceinigra sp. nov., a novel purple-pigmented bacterium isolated from Tianshan glacier, Xinjiang, China.</title>
        <authorList>
            <person name="Wang H."/>
        </authorList>
    </citation>
    <scope>NUCLEOTIDE SEQUENCE [LARGE SCALE GENOMIC DNA]</scope>
    <source>
        <strain evidence="2 3">B448-2</strain>
    </source>
</reference>
<dbReference type="Gene3D" id="3.40.50.1820">
    <property type="entry name" value="alpha/beta hydrolase"/>
    <property type="match status" value="1"/>
</dbReference>
<keyword evidence="3" id="KW-1185">Reference proteome</keyword>
<dbReference type="SUPFAM" id="SSF53474">
    <property type="entry name" value="alpha/beta-Hydrolases"/>
    <property type="match status" value="1"/>
</dbReference>
<dbReference type="PRINTS" id="PR00111">
    <property type="entry name" value="ABHYDROLASE"/>
</dbReference>
<dbReference type="InterPro" id="IPR000639">
    <property type="entry name" value="Epox_hydrolase-like"/>
</dbReference>
<protein>
    <submittedName>
        <fullName evidence="2">Alpha/beta hydrolase</fullName>
    </submittedName>
</protein>
<dbReference type="Proteomes" id="UP000241421">
    <property type="component" value="Unassembled WGS sequence"/>
</dbReference>
<name>A0A2U2HJR2_9BURK</name>
<evidence type="ECO:0000313" key="2">
    <source>
        <dbReference type="EMBL" id="PWF47767.1"/>
    </source>
</evidence>
<proteinExistence type="predicted"/>
<dbReference type="EMBL" id="PXWF02000229">
    <property type="protein sequence ID" value="PWF47767.1"/>
    <property type="molecule type" value="Genomic_DNA"/>
</dbReference>
<dbReference type="GO" id="GO:0016020">
    <property type="term" value="C:membrane"/>
    <property type="evidence" value="ECO:0007669"/>
    <property type="project" value="TreeGrafter"/>
</dbReference>
<sequence length="292" mass="33151">MKPSRSEFITVRGLRSHVRQWGREGAPKIFMVHGWMDVAASFQFVVDCLEGDWHVIAPDWRGFGLSERSASDTYWFPDYVADLEFILDHYAPGGQINLLGHSMGGNVVSLYAGVRPERIRRLVNLEGFGMPVSNPSQAPRRYAKWLDALREPTELRSYPSLEAVAARLQKTNPRLSDARAEFLSRHWSAPNADGRWEILGDPAHKRPTPLLYQVEEVLACWDAITAPVLWVEADDTNMWQWMGPKEQARVEIDRRLAHLASVTPKMMADAGHMLHHDQPEALAAMLEDFLAE</sequence>
<dbReference type="AlphaFoldDB" id="A0A2U2HJR2"/>
<dbReference type="InterPro" id="IPR029058">
    <property type="entry name" value="AB_hydrolase_fold"/>
</dbReference>
<dbReference type="GO" id="GO:0016787">
    <property type="term" value="F:hydrolase activity"/>
    <property type="evidence" value="ECO:0007669"/>
    <property type="project" value="UniProtKB-KW"/>
</dbReference>
<feature type="domain" description="AB hydrolase-1" evidence="1">
    <location>
        <begin position="29"/>
        <end position="278"/>
    </location>
</feature>
<dbReference type="RefSeq" id="WP_106757986.1">
    <property type="nucleotide sequence ID" value="NZ_PXWF02000229.1"/>
</dbReference>
<evidence type="ECO:0000259" key="1">
    <source>
        <dbReference type="Pfam" id="PF00561"/>
    </source>
</evidence>
<dbReference type="OrthoDB" id="149912at2"/>
<gene>
    <name evidence="2" type="ORF">C7C56_013950</name>
</gene>
<accession>A0A2U2HJR2</accession>
<comment type="caution">
    <text evidence="2">The sequence shown here is derived from an EMBL/GenBank/DDBJ whole genome shotgun (WGS) entry which is preliminary data.</text>
</comment>
<keyword evidence="2" id="KW-0378">Hydrolase</keyword>
<dbReference type="Pfam" id="PF00561">
    <property type="entry name" value="Abhydrolase_1"/>
    <property type="match status" value="1"/>
</dbReference>
<dbReference type="PANTHER" id="PTHR43798">
    <property type="entry name" value="MONOACYLGLYCEROL LIPASE"/>
    <property type="match status" value="1"/>
</dbReference>
<organism evidence="2 3">
    <name type="scientific">Massilia glaciei</name>
    <dbReference type="NCBI Taxonomy" id="1524097"/>
    <lineage>
        <taxon>Bacteria</taxon>
        <taxon>Pseudomonadati</taxon>
        <taxon>Pseudomonadota</taxon>
        <taxon>Betaproteobacteria</taxon>
        <taxon>Burkholderiales</taxon>
        <taxon>Oxalobacteraceae</taxon>
        <taxon>Telluria group</taxon>
        <taxon>Massilia</taxon>
    </lineage>
</organism>
<dbReference type="InterPro" id="IPR000073">
    <property type="entry name" value="AB_hydrolase_1"/>
</dbReference>
<evidence type="ECO:0000313" key="3">
    <source>
        <dbReference type="Proteomes" id="UP000241421"/>
    </source>
</evidence>
<dbReference type="PRINTS" id="PR00412">
    <property type="entry name" value="EPOXHYDRLASE"/>
</dbReference>
<dbReference type="InterPro" id="IPR050266">
    <property type="entry name" value="AB_hydrolase_sf"/>
</dbReference>